<proteinExistence type="predicted"/>
<protein>
    <submittedName>
        <fullName evidence="1">Uncharacterized protein</fullName>
    </submittedName>
</protein>
<organism evidence="1 2">
    <name type="scientific">Phascolomyces articulosus</name>
    <dbReference type="NCBI Taxonomy" id="60185"/>
    <lineage>
        <taxon>Eukaryota</taxon>
        <taxon>Fungi</taxon>
        <taxon>Fungi incertae sedis</taxon>
        <taxon>Mucoromycota</taxon>
        <taxon>Mucoromycotina</taxon>
        <taxon>Mucoromycetes</taxon>
        <taxon>Mucorales</taxon>
        <taxon>Lichtheimiaceae</taxon>
        <taxon>Phascolomyces</taxon>
    </lineage>
</organism>
<dbReference type="EMBL" id="JAIXMP010000022">
    <property type="protein sequence ID" value="KAI9255715.1"/>
    <property type="molecule type" value="Genomic_DNA"/>
</dbReference>
<evidence type="ECO:0000313" key="2">
    <source>
        <dbReference type="Proteomes" id="UP001209540"/>
    </source>
</evidence>
<comment type="caution">
    <text evidence="1">The sequence shown here is derived from an EMBL/GenBank/DDBJ whole genome shotgun (WGS) entry which is preliminary data.</text>
</comment>
<gene>
    <name evidence="1" type="ORF">BDA99DRAFT_418669</name>
</gene>
<dbReference type="Proteomes" id="UP001209540">
    <property type="component" value="Unassembled WGS sequence"/>
</dbReference>
<keyword evidence="2" id="KW-1185">Reference proteome</keyword>
<sequence>DTKRPRRQSNSNDLLTELTHVLSEIKSTPSSGEISAELLETFKLLMLQIERLSSDETNQEAIQMKHESEKCLEGWFDDLLARCEADGELDLETLEEQLAAAGDDEDEDDMDAALSLALALDEEEAEEEEDEQ</sequence>
<reference evidence="1" key="1">
    <citation type="journal article" date="2022" name="IScience">
        <title>Evolution of zygomycete secretomes and the origins of terrestrial fungal ecologies.</title>
        <authorList>
            <person name="Chang Y."/>
            <person name="Wang Y."/>
            <person name="Mondo S."/>
            <person name="Ahrendt S."/>
            <person name="Andreopoulos W."/>
            <person name="Barry K."/>
            <person name="Beard J."/>
            <person name="Benny G.L."/>
            <person name="Blankenship S."/>
            <person name="Bonito G."/>
            <person name="Cuomo C."/>
            <person name="Desiro A."/>
            <person name="Gervers K.A."/>
            <person name="Hundley H."/>
            <person name="Kuo A."/>
            <person name="LaButti K."/>
            <person name="Lang B.F."/>
            <person name="Lipzen A."/>
            <person name="O'Donnell K."/>
            <person name="Pangilinan J."/>
            <person name="Reynolds N."/>
            <person name="Sandor L."/>
            <person name="Smith M.E."/>
            <person name="Tsang A."/>
            <person name="Grigoriev I.V."/>
            <person name="Stajich J.E."/>
            <person name="Spatafora J.W."/>
        </authorList>
    </citation>
    <scope>NUCLEOTIDE SEQUENCE</scope>
    <source>
        <strain evidence="1">RSA 2281</strain>
    </source>
</reference>
<evidence type="ECO:0000313" key="1">
    <source>
        <dbReference type="EMBL" id="KAI9255715.1"/>
    </source>
</evidence>
<accession>A0AAD5K501</accession>
<dbReference type="AlphaFoldDB" id="A0AAD5K501"/>
<reference evidence="1" key="2">
    <citation type="submission" date="2023-02" db="EMBL/GenBank/DDBJ databases">
        <authorList>
            <consortium name="DOE Joint Genome Institute"/>
            <person name="Mondo S.J."/>
            <person name="Chang Y."/>
            <person name="Wang Y."/>
            <person name="Ahrendt S."/>
            <person name="Andreopoulos W."/>
            <person name="Barry K."/>
            <person name="Beard J."/>
            <person name="Benny G.L."/>
            <person name="Blankenship S."/>
            <person name="Bonito G."/>
            <person name="Cuomo C."/>
            <person name="Desiro A."/>
            <person name="Gervers K.A."/>
            <person name="Hundley H."/>
            <person name="Kuo A."/>
            <person name="LaButti K."/>
            <person name="Lang B.F."/>
            <person name="Lipzen A."/>
            <person name="O'Donnell K."/>
            <person name="Pangilinan J."/>
            <person name="Reynolds N."/>
            <person name="Sandor L."/>
            <person name="Smith M.W."/>
            <person name="Tsang A."/>
            <person name="Grigoriev I.V."/>
            <person name="Stajich J.E."/>
            <person name="Spatafora J.W."/>
        </authorList>
    </citation>
    <scope>NUCLEOTIDE SEQUENCE</scope>
    <source>
        <strain evidence="1">RSA 2281</strain>
    </source>
</reference>
<feature type="non-terminal residue" evidence="1">
    <location>
        <position position="132"/>
    </location>
</feature>
<name>A0AAD5K501_9FUNG</name>
<feature type="non-terminal residue" evidence="1">
    <location>
        <position position="1"/>
    </location>
</feature>